<dbReference type="Proteomes" id="UP000001982">
    <property type="component" value="Chromosome"/>
</dbReference>
<dbReference type="InterPro" id="IPR051698">
    <property type="entry name" value="Transposase_11-like"/>
</dbReference>
<dbReference type="KEGG" id="sdn:Sden_1128"/>
<name>Q12Q61_SHEDO</name>
<keyword evidence="2" id="KW-1185">Reference proteome</keyword>
<dbReference type="HOGENOM" id="CLU_046404_7_3_6"/>
<dbReference type="eggNOG" id="COG5433">
    <property type="taxonomic scope" value="Bacteria"/>
</dbReference>
<dbReference type="AlphaFoldDB" id="Q12Q61"/>
<organism evidence="1 2">
    <name type="scientific">Shewanella denitrificans (strain OS217 / ATCC BAA-1090 / DSM 15013)</name>
    <dbReference type="NCBI Taxonomy" id="318161"/>
    <lineage>
        <taxon>Bacteria</taxon>
        <taxon>Pseudomonadati</taxon>
        <taxon>Pseudomonadota</taxon>
        <taxon>Gammaproteobacteria</taxon>
        <taxon>Alteromonadales</taxon>
        <taxon>Shewanellaceae</taxon>
        <taxon>Shewanella</taxon>
    </lineage>
</organism>
<evidence type="ECO:0000313" key="2">
    <source>
        <dbReference type="Proteomes" id="UP000001982"/>
    </source>
</evidence>
<reference evidence="1 2" key="1">
    <citation type="submission" date="2006-03" db="EMBL/GenBank/DDBJ databases">
        <title>Complete sequence of Shewanella denitrificans OS217.</title>
        <authorList>
            <consortium name="US DOE Joint Genome Institute"/>
            <person name="Copeland A."/>
            <person name="Lucas S."/>
            <person name="Lapidus A."/>
            <person name="Barry K."/>
            <person name="Detter J.C."/>
            <person name="Glavina del Rio T."/>
            <person name="Hammon N."/>
            <person name="Israni S."/>
            <person name="Dalin E."/>
            <person name="Tice H."/>
            <person name="Pitluck S."/>
            <person name="Brettin T."/>
            <person name="Bruce D."/>
            <person name="Han C."/>
            <person name="Tapia R."/>
            <person name="Gilna P."/>
            <person name="Kiss H."/>
            <person name="Schmutz J."/>
            <person name="Larimer F."/>
            <person name="Land M."/>
            <person name="Hauser L."/>
            <person name="Kyrpides N."/>
            <person name="Lykidis A."/>
            <person name="Richardson P."/>
        </authorList>
    </citation>
    <scope>NUCLEOTIDE SEQUENCE [LARGE SCALE GENOMIC DNA]</scope>
    <source>
        <strain evidence="2">OS217 / ATCC BAA-1090 / DSM 15013</strain>
    </source>
</reference>
<gene>
    <name evidence="1" type="ordered locus">Sden_1128</name>
</gene>
<dbReference type="PANTHER" id="PTHR30298:SF0">
    <property type="entry name" value="PROTEIN YBFL-RELATED"/>
    <property type="match status" value="1"/>
</dbReference>
<dbReference type="PANTHER" id="PTHR30298">
    <property type="entry name" value="H REPEAT-ASSOCIATED PREDICTED TRANSPOSASE"/>
    <property type="match status" value="1"/>
</dbReference>
<accession>Q12Q61</accession>
<protein>
    <submittedName>
        <fullName evidence="1">Putative transposase</fullName>
    </submittedName>
</protein>
<sequence>MHWVLDVSMNEDECQIYKNNGAENLAYLRHMSLNMLQKEPTKLSIVGKRKRCLMNPAFLEKVLIAGLCAPTK</sequence>
<proteinExistence type="predicted"/>
<evidence type="ECO:0000313" key="1">
    <source>
        <dbReference type="EMBL" id="ABE54415.1"/>
    </source>
</evidence>
<dbReference type="EMBL" id="CP000302">
    <property type="protein sequence ID" value="ABE54415.1"/>
    <property type="molecule type" value="Genomic_DNA"/>
</dbReference>